<organism evidence="1 2">
    <name type="scientific">Pseudomonas yamanorum</name>
    <dbReference type="NCBI Taxonomy" id="515393"/>
    <lineage>
        <taxon>Bacteria</taxon>
        <taxon>Pseudomonadati</taxon>
        <taxon>Pseudomonadota</taxon>
        <taxon>Gammaproteobacteria</taxon>
        <taxon>Pseudomonadales</taxon>
        <taxon>Pseudomonadaceae</taxon>
        <taxon>Pseudomonas</taxon>
    </lineage>
</organism>
<comment type="caution">
    <text evidence="1">The sequence shown here is derived from an EMBL/GenBank/DDBJ whole genome shotgun (WGS) entry which is preliminary data.</text>
</comment>
<sequence length="288" mass="32204">MKKLNRILEQHRHWLSRSPVMVAQELEFLDEDLASDSLLGFDNVSDSLGMLAVHYGIQGEVAIFDGDETGWENVARSMMYRYWALMLRARSFSNTRFLQGIKTVPDLSNHLSHAACLLAAFIAANRRDLASSTADVLAGMLSVPGAVDARFLKGRYFEPFMLWLYSVYSQEEAAAQIGSMNLGIYQSVIDNWAEEQQLAVVLEELGRYHLANAEDNGGAWIPEFKSPPFDVLLVEVGAIYRVRQQLGLPLPTVTDPLLCVGAAASRHLVFSPDELVVRVESAYRRFFG</sequence>
<dbReference type="AlphaFoldDB" id="A0A7Y8FJY6"/>
<proteinExistence type="predicted"/>
<evidence type="ECO:0000313" key="2">
    <source>
        <dbReference type="Proteomes" id="UP000537188"/>
    </source>
</evidence>
<gene>
    <name evidence="1" type="ORF">HX828_30960</name>
</gene>
<protein>
    <recommendedName>
        <fullName evidence="3">Immunity 49 family protein</fullName>
    </recommendedName>
</protein>
<evidence type="ECO:0000313" key="1">
    <source>
        <dbReference type="EMBL" id="NWE79986.1"/>
    </source>
</evidence>
<name>A0A7Y8FJY6_9PSED</name>
<accession>A0A7Y8FJY6</accession>
<dbReference type="RefSeq" id="WP_177116154.1">
    <property type="nucleotide sequence ID" value="NZ_JACARF010000066.1"/>
</dbReference>
<reference evidence="1 2" key="1">
    <citation type="submission" date="2020-04" db="EMBL/GenBank/DDBJ databases">
        <title>Molecular characterization of pseudomonads from Agaricus bisporus reveal novel blotch 2 pathogens in Western Europe.</title>
        <authorList>
            <person name="Taparia T."/>
            <person name="Krijger M."/>
            <person name="Haynes E."/>
            <person name="Elpinstone J.G."/>
            <person name="Noble R."/>
            <person name="Van Der Wolf J."/>
        </authorList>
    </citation>
    <scope>NUCLEOTIDE SEQUENCE [LARGE SCALE GENOMIC DNA]</scope>
    <source>
        <strain evidence="1 2">IPO3781</strain>
    </source>
</reference>
<dbReference type="Proteomes" id="UP000537188">
    <property type="component" value="Unassembled WGS sequence"/>
</dbReference>
<dbReference type="EMBL" id="JACARF010000066">
    <property type="protein sequence ID" value="NWE79986.1"/>
    <property type="molecule type" value="Genomic_DNA"/>
</dbReference>
<evidence type="ECO:0008006" key="3">
    <source>
        <dbReference type="Google" id="ProtNLM"/>
    </source>
</evidence>